<sequence length="255" mass="29636">MSKLPKQYQFVDLSDYGRFIARRIATSLKNTSVTPIQVTSWFIISGLIATVCIIYKLHIAAAFFLILKSILDAADGELSRIKNMPSYTGRYFDSIADILLNFLFLLAFWYVSDEWFVYMILAFIGMQLQGTLYNYYYVILRNSVNGDTTSRVIEDSPPKAMEGEEQSTVDYFFKVFNFLYVGFDRTIHFIDKKATESKPFPKWFMTSVSIFGLGFQLLLMSVMLLLDLERFVIPFYIFYSILIFLFVGIRRLVLN</sequence>
<organism evidence="2 3">
    <name type="scientific">Portibacter lacus</name>
    <dbReference type="NCBI Taxonomy" id="1099794"/>
    <lineage>
        <taxon>Bacteria</taxon>
        <taxon>Pseudomonadati</taxon>
        <taxon>Bacteroidota</taxon>
        <taxon>Saprospiria</taxon>
        <taxon>Saprospirales</taxon>
        <taxon>Haliscomenobacteraceae</taxon>
        <taxon>Portibacter</taxon>
    </lineage>
</organism>
<reference evidence="2" key="1">
    <citation type="journal article" date="2014" name="Int. J. Syst. Evol. Microbiol.">
        <title>Complete genome sequence of Corynebacterium casei LMG S-19264T (=DSM 44701T), isolated from a smear-ripened cheese.</title>
        <authorList>
            <consortium name="US DOE Joint Genome Institute (JGI-PGF)"/>
            <person name="Walter F."/>
            <person name="Albersmeier A."/>
            <person name="Kalinowski J."/>
            <person name="Ruckert C."/>
        </authorList>
    </citation>
    <scope>NUCLEOTIDE SEQUENCE</scope>
    <source>
        <strain evidence="2">NBRC 108769</strain>
    </source>
</reference>
<evidence type="ECO:0000313" key="2">
    <source>
        <dbReference type="EMBL" id="GLR19869.1"/>
    </source>
</evidence>
<comment type="caution">
    <text evidence="2">The sequence shown here is derived from an EMBL/GenBank/DDBJ whole genome shotgun (WGS) entry which is preliminary data.</text>
</comment>
<feature type="transmembrane region" description="Helical" evidence="1">
    <location>
        <begin position="88"/>
        <end position="109"/>
    </location>
</feature>
<dbReference type="GO" id="GO:0016020">
    <property type="term" value="C:membrane"/>
    <property type="evidence" value="ECO:0007669"/>
    <property type="project" value="InterPro"/>
</dbReference>
<dbReference type="Proteomes" id="UP001156666">
    <property type="component" value="Unassembled WGS sequence"/>
</dbReference>
<evidence type="ECO:0000256" key="1">
    <source>
        <dbReference type="SAM" id="Phobius"/>
    </source>
</evidence>
<dbReference type="InterPro" id="IPR043130">
    <property type="entry name" value="CDP-OH_PTrfase_TM_dom"/>
</dbReference>
<dbReference type="Gene3D" id="1.20.120.1760">
    <property type="match status" value="1"/>
</dbReference>
<accession>A0AA37SUE0</accession>
<reference evidence="2" key="2">
    <citation type="submission" date="2023-01" db="EMBL/GenBank/DDBJ databases">
        <title>Draft genome sequence of Portibacter lacus strain NBRC 108769.</title>
        <authorList>
            <person name="Sun Q."/>
            <person name="Mori K."/>
        </authorList>
    </citation>
    <scope>NUCLEOTIDE SEQUENCE</scope>
    <source>
        <strain evidence="2">NBRC 108769</strain>
    </source>
</reference>
<name>A0AA37SUE0_9BACT</name>
<dbReference type="GO" id="GO:0016780">
    <property type="term" value="F:phosphotransferase activity, for other substituted phosphate groups"/>
    <property type="evidence" value="ECO:0007669"/>
    <property type="project" value="InterPro"/>
</dbReference>
<gene>
    <name evidence="2" type="ORF">GCM10007940_44850</name>
</gene>
<feature type="transmembrane region" description="Helical" evidence="1">
    <location>
        <begin position="41"/>
        <end position="67"/>
    </location>
</feature>
<keyword evidence="1" id="KW-0472">Membrane</keyword>
<dbReference type="GO" id="GO:0008654">
    <property type="term" value="P:phospholipid biosynthetic process"/>
    <property type="evidence" value="ECO:0007669"/>
    <property type="project" value="InterPro"/>
</dbReference>
<feature type="transmembrane region" description="Helical" evidence="1">
    <location>
        <begin position="231"/>
        <end position="249"/>
    </location>
</feature>
<protein>
    <submittedName>
        <fullName evidence="2">CDP-alcohol phosphatidyltransferase</fullName>
    </submittedName>
</protein>
<dbReference type="AlphaFoldDB" id="A0AA37SUE0"/>
<keyword evidence="1" id="KW-0812">Transmembrane</keyword>
<feature type="transmembrane region" description="Helical" evidence="1">
    <location>
        <begin position="203"/>
        <end position="225"/>
    </location>
</feature>
<keyword evidence="1" id="KW-1133">Transmembrane helix</keyword>
<keyword evidence="3" id="KW-1185">Reference proteome</keyword>
<dbReference type="RefSeq" id="WP_235293396.1">
    <property type="nucleotide sequence ID" value="NZ_BSOH01000037.1"/>
</dbReference>
<dbReference type="EMBL" id="BSOH01000037">
    <property type="protein sequence ID" value="GLR19869.1"/>
    <property type="molecule type" value="Genomic_DNA"/>
</dbReference>
<dbReference type="Pfam" id="PF01066">
    <property type="entry name" value="CDP-OH_P_transf"/>
    <property type="match status" value="1"/>
</dbReference>
<feature type="transmembrane region" description="Helical" evidence="1">
    <location>
        <begin position="115"/>
        <end position="136"/>
    </location>
</feature>
<dbReference type="InterPro" id="IPR000462">
    <property type="entry name" value="CDP-OH_P_trans"/>
</dbReference>
<proteinExistence type="predicted"/>
<evidence type="ECO:0000313" key="3">
    <source>
        <dbReference type="Proteomes" id="UP001156666"/>
    </source>
</evidence>